<name>A0A926XVU2_9BACT</name>
<sequence length="53" mass="5830">MWSCGRVPVSSDAVRLSHTVTLPANYSAQAKRLIFIAGQLLRYQAGSRLRLGL</sequence>
<accession>A0A926XVU2</accession>
<dbReference type="AlphaFoldDB" id="A0A926XVU2"/>
<dbReference type="Proteomes" id="UP000598820">
    <property type="component" value="Unassembled WGS sequence"/>
</dbReference>
<organism evidence="1 2">
    <name type="scientific">Spirosoma profusum</name>
    <dbReference type="NCBI Taxonomy" id="2771354"/>
    <lineage>
        <taxon>Bacteria</taxon>
        <taxon>Pseudomonadati</taxon>
        <taxon>Bacteroidota</taxon>
        <taxon>Cytophagia</taxon>
        <taxon>Cytophagales</taxon>
        <taxon>Cytophagaceae</taxon>
        <taxon>Spirosoma</taxon>
    </lineage>
</organism>
<protein>
    <submittedName>
        <fullName evidence="1">Uncharacterized protein</fullName>
    </submittedName>
</protein>
<dbReference type="RefSeq" id="WP_190887425.1">
    <property type="nucleotide sequence ID" value="NZ_JACWZY010000009.1"/>
</dbReference>
<evidence type="ECO:0000313" key="2">
    <source>
        <dbReference type="Proteomes" id="UP000598820"/>
    </source>
</evidence>
<gene>
    <name evidence="1" type="ORF">IC229_13060</name>
</gene>
<keyword evidence="2" id="KW-1185">Reference proteome</keyword>
<proteinExistence type="predicted"/>
<dbReference type="EMBL" id="JACWZY010000009">
    <property type="protein sequence ID" value="MBD2701573.1"/>
    <property type="molecule type" value="Genomic_DNA"/>
</dbReference>
<evidence type="ECO:0000313" key="1">
    <source>
        <dbReference type="EMBL" id="MBD2701573.1"/>
    </source>
</evidence>
<comment type="caution">
    <text evidence="1">The sequence shown here is derived from an EMBL/GenBank/DDBJ whole genome shotgun (WGS) entry which is preliminary data.</text>
</comment>
<reference evidence="1" key="1">
    <citation type="submission" date="2020-09" db="EMBL/GenBank/DDBJ databases">
        <authorList>
            <person name="Kim M.K."/>
        </authorList>
    </citation>
    <scope>NUCLEOTIDE SEQUENCE</scope>
    <source>
        <strain evidence="1">BT702</strain>
    </source>
</reference>